<accession>A0ABT4M4B3</accession>
<feature type="transmembrane region" description="Helical" evidence="6">
    <location>
        <begin position="270"/>
        <end position="290"/>
    </location>
</feature>
<feature type="transmembrane region" description="Helical" evidence="6">
    <location>
        <begin position="72"/>
        <end position="90"/>
    </location>
</feature>
<keyword evidence="3 6" id="KW-0812">Transmembrane</keyword>
<feature type="transmembrane region" description="Helical" evidence="6">
    <location>
        <begin position="96"/>
        <end position="118"/>
    </location>
</feature>
<dbReference type="Proteomes" id="UP001068379">
    <property type="component" value="Unassembled WGS sequence"/>
</dbReference>
<evidence type="ECO:0000256" key="1">
    <source>
        <dbReference type="ARBA" id="ARBA00004651"/>
    </source>
</evidence>
<dbReference type="InterPro" id="IPR020846">
    <property type="entry name" value="MFS_dom"/>
</dbReference>
<dbReference type="EMBL" id="JAPWHE010000005">
    <property type="protein sequence ID" value="MCZ4330159.1"/>
    <property type="molecule type" value="Genomic_DNA"/>
</dbReference>
<gene>
    <name evidence="8" type="ORF">O4H32_09385</name>
</gene>
<organism evidence="8 9">
    <name type="scientific">Castellaniella denitrificans</name>
    <dbReference type="NCBI Taxonomy" id="56119"/>
    <lineage>
        <taxon>Bacteria</taxon>
        <taxon>Pseudomonadati</taxon>
        <taxon>Pseudomonadota</taxon>
        <taxon>Betaproteobacteria</taxon>
        <taxon>Burkholderiales</taxon>
        <taxon>Alcaligenaceae</taxon>
        <taxon>Castellaniella</taxon>
    </lineage>
</organism>
<feature type="transmembrane region" description="Helical" evidence="6">
    <location>
        <begin position="240"/>
        <end position="258"/>
    </location>
</feature>
<dbReference type="Pfam" id="PF07690">
    <property type="entry name" value="MFS_1"/>
    <property type="match status" value="1"/>
</dbReference>
<feature type="transmembrane region" description="Helical" evidence="6">
    <location>
        <begin position="205"/>
        <end position="225"/>
    </location>
</feature>
<dbReference type="Gene3D" id="1.20.1720.10">
    <property type="entry name" value="Multidrug resistance protein D"/>
    <property type="match status" value="1"/>
</dbReference>
<comment type="caution">
    <text evidence="8">The sequence shown here is derived from an EMBL/GenBank/DDBJ whole genome shotgun (WGS) entry which is preliminary data.</text>
</comment>
<dbReference type="InterPro" id="IPR011701">
    <property type="entry name" value="MFS"/>
</dbReference>
<evidence type="ECO:0000256" key="5">
    <source>
        <dbReference type="ARBA" id="ARBA00023136"/>
    </source>
</evidence>
<keyword evidence="5 6" id="KW-0472">Membrane</keyword>
<dbReference type="RefSeq" id="WP_269358532.1">
    <property type="nucleotide sequence ID" value="NZ_JAPWHE010000005.1"/>
</dbReference>
<feature type="transmembrane region" description="Helical" evidence="6">
    <location>
        <begin position="46"/>
        <end position="63"/>
    </location>
</feature>
<feature type="transmembrane region" description="Helical" evidence="6">
    <location>
        <begin position="327"/>
        <end position="347"/>
    </location>
</feature>
<protein>
    <submittedName>
        <fullName evidence="8">MFS transporter</fullName>
    </submittedName>
</protein>
<evidence type="ECO:0000256" key="2">
    <source>
        <dbReference type="ARBA" id="ARBA00022475"/>
    </source>
</evidence>
<keyword evidence="9" id="KW-1185">Reference proteome</keyword>
<name>A0ABT4M4B3_9BURK</name>
<feature type="transmembrane region" description="Helical" evidence="6">
    <location>
        <begin position="296"/>
        <end position="315"/>
    </location>
</feature>
<dbReference type="InterPro" id="IPR036259">
    <property type="entry name" value="MFS_trans_sf"/>
</dbReference>
<evidence type="ECO:0000256" key="6">
    <source>
        <dbReference type="SAM" id="Phobius"/>
    </source>
</evidence>
<dbReference type="PROSITE" id="PS50850">
    <property type="entry name" value="MFS"/>
    <property type="match status" value="1"/>
</dbReference>
<feature type="transmembrane region" description="Helical" evidence="6">
    <location>
        <begin position="130"/>
        <end position="156"/>
    </location>
</feature>
<comment type="subcellular location">
    <subcellularLocation>
        <location evidence="1">Cell membrane</location>
        <topology evidence="1">Multi-pass membrane protein</topology>
    </subcellularLocation>
</comment>
<dbReference type="InterPro" id="IPR050189">
    <property type="entry name" value="MFS_Efflux_Transporters"/>
</dbReference>
<dbReference type="PANTHER" id="PTHR43124">
    <property type="entry name" value="PURINE EFFLUX PUMP PBUE"/>
    <property type="match status" value="1"/>
</dbReference>
<evidence type="ECO:0000256" key="4">
    <source>
        <dbReference type="ARBA" id="ARBA00022989"/>
    </source>
</evidence>
<feature type="transmembrane region" description="Helical" evidence="6">
    <location>
        <begin position="162"/>
        <end position="180"/>
    </location>
</feature>
<dbReference type="SUPFAM" id="SSF103473">
    <property type="entry name" value="MFS general substrate transporter"/>
    <property type="match status" value="1"/>
</dbReference>
<sequence>MRTSTYLPLAIALLMFPQLAQTLYSPALADFATMFSVPPEAASQALTVYFLAFAFGVVGWGLLCDRVGRRPAMLYGLALFTTASVTALSVETFEALLATQALAALGAAAGSVVTQTVLRDQFSGPALARTFSLVGMALAISPAIGLAVGMGLVQGFGYRGTMLGLAGLAAVLWAWTAAALPETRPAVRARNALAQTGRTMLADPFIWRSALLVAAFNIALFSYYSLGPFIFQRLHTALEWYGYSGVMLAAGASSGSWLNKRLLDTGHAPATLETLAAALLLGGGIAVHAMRDSVWFLAPMLAVVMAFGIAIPNVLGQALRAYGDRIGTAGAVFGLMYYLLIGAGMLLVGWTQALGGTLIVCGCTAIGLCGPRPRSLRTQPLQ</sequence>
<evidence type="ECO:0000313" key="9">
    <source>
        <dbReference type="Proteomes" id="UP001068379"/>
    </source>
</evidence>
<evidence type="ECO:0000313" key="8">
    <source>
        <dbReference type="EMBL" id="MCZ4330159.1"/>
    </source>
</evidence>
<evidence type="ECO:0000256" key="3">
    <source>
        <dbReference type="ARBA" id="ARBA00022692"/>
    </source>
</evidence>
<keyword evidence="4 6" id="KW-1133">Transmembrane helix</keyword>
<dbReference type="PANTHER" id="PTHR43124:SF3">
    <property type="entry name" value="CHLORAMPHENICOL EFFLUX PUMP RV0191"/>
    <property type="match status" value="1"/>
</dbReference>
<evidence type="ECO:0000259" key="7">
    <source>
        <dbReference type="PROSITE" id="PS50850"/>
    </source>
</evidence>
<keyword evidence="2" id="KW-1003">Cell membrane</keyword>
<feature type="domain" description="Major facilitator superfamily (MFS) profile" evidence="7">
    <location>
        <begin position="5"/>
        <end position="382"/>
    </location>
</feature>
<proteinExistence type="predicted"/>
<reference evidence="8" key="1">
    <citation type="submission" date="2022-12" db="EMBL/GenBank/DDBJ databases">
        <title>Bacterial isolates from different developmental stages of Nematostella vectensis.</title>
        <authorList>
            <person name="Fraune S."/>
        </authorList>
    </citation>
    <scope>NUCLEOTIDE SEQUENCE</scope>
    <source>
        <strain evidence="8">G21619-S1</strain>
    </source>
</reference>